<evidence type="ECO:0000256" key="1">
    <source>
        <dbReference type="SAM" id="MobiDB-lite"/>
    </source>
</evidence>
<comment type="caution">
    <text evidence="3">The sequence shown here is derived from an EMBL/GenBank/DDBJ whole genome shotgun (WGS) entry which is preliminary data.</text>
</comment>
<feature type="region of interest" description="Disordered" evidence="1">
    <location>
        <begin position="166"/>
        <end position="189"/>
    </location>
</feature>
<feature type="region of interest" description="Disordered" evidence="1">
    <location>
        <begin position="21"/>
        <end position="49"/>
    </location>
</feature>
<feature type="compositionally biased region" description="Basic and acidic residues" evidence="1">
    <location>
        <begin position="166"/>
        <end position="188"/>
    </location>
</feature>
<reference evidence="3 4" key="1">
    <citation type="submission" date="2015-10" db="EMBL/GenBank/DDBJ databases">
        <authorList>
            <person name="Gilbert D.G."/>
        </authorList>
    </citation>
    <scope>NUCLEOTIDE SEQUENCE [LARGE SCALE GENOMIC DNA]</scope>
    <source>
        <strain evidence="3 4">NRRL B-16712</strain>
    </source>
</reference>
<evidence type="ECO:0000313" key="3">
    <source>
        <dbReference type="EMBL" id="KUL22357.1"/>
    </source>
</evidence>
<evidence type="ECO:0000256" key="2">
    <source>
        <dbReference type="SAM" id="Phobius"/>
    </source>
</evidence>
<keyword evidence="2" id="KW-1133">Transmembrane helix</keyword>
<feature type="transmembrane region" description="Helical" evidence="2">
    <location>
        <begin position="253"/>
        <end position="270"/>
    </location>
</feature>
<organism evidence="3 4">
    <name type="scientific">Actinoplanes awajinensis subsp. mycoplanecinus</name>
    <dbReference type="NCBI Taxonomy" id="135947"/>
    <lineage>
        <taxon>Bacteria</taxon>
        <taxon>Bacillati</taxon>
        <taxon>Actinomycetota</taxon>
        <taxon>Actinomycetes</taxon>
        <taxon>Micromonosporales</taxon>
        <taxon>Micromonosporaceae</taxon>
        <taxon>Actinoplanes</taxon>
    </lineage>
</organism>
<protein>
    <submittedName>
        <fullName evidence="3">Uncharacterized protein</fullName>
    </submittedName>
</protein>
<dbReference type="RefSeq" id="WP_067707424.1">
    <property type="nucleotide sequence ID" value="NZ_LLZH01000342.1"/>
</dbReference>
<dbReference type="OrthoDB" id="3765294at2"/>
<gene>
    <name evidence="3" type="ORF">ADL15_48355</name>
</gene>
<feature type="transmembrane region" description="Helical" evidence="2">
    <location>
        <begin position="218"/>
        <end position="241"/>
    </location>
</feature>
<accession>A0A124G7C3</accession>
<keyword evidence="4" id="KW-1185">Reference proteome</keyword>
<proteinExistence type="predicted"/>
<evidence type="ECO:0000313" key="4">
    <source>
        <dbReference type="Proteomes" id="UP000053244"/>
    </source>
</evidence>
<keyword evidence="2" id="KW-0812">Transmembrane</keyword>
<name>A0A124G7C3_9ACTN</name>
<dbReference type="EMBL" id="LLZH01000342">
    <property type="protein sequence ID" value="KUL22357.1"/>
    <property type="molecule type" value="Genomic_DNA"/>
</dbReference>
<keyword evidence="2" id="KW-0472">Membrane</keyword>
<dbReference type="AlphaFoldDB" id="A0A124G7C3"/>
<sequence>MAGNTVNLEFAGDATKLAAASKKAEQSLDGVTTASDDTTDSFKKSGTESADLTTKLGSLGAGVSGVTDAFSAASEGLQAVVDIQNSADTKAQEMKRALQDVKRAQQDYNTAIRDQKQAQLDAGVAAIDLEEANLDVADAQEDYDKAVKKHGKNSDDAKRAMIDLKRAKQDVKQATEDSKRAHDDEKTAMLDQTDAQLDLTEAEKAANPPDMQKWADQIAMVTPLLSGLMAVVGLVTAAQLAWNAAQLVSPTTWIILGIVALIAIIVLIATKTTWFQTAWKTAWGAIKDAAAAVGRWFRDTLWGKWIKGAWDSIKNKAMDVWEWMKTLPGKLKTSFSKIKDFIFAPFKAAFNLVADAWNNTIGRLHWSVPGWVPGVGGNSISAPQLPHFHSGGVVGGPPGSEQLAVLQAGERVTPAVGSGGGGGEQWLRIDMGSLGAALLDVIAPEVARRGGRATSLGVKVVGGALRA</sequence>
<dbReference type="Proteomes" id="UP000053244">
    <property type="component" value="Unassembled WGS sequence"/>
</dbReference>